<evidence type="ECO:0000313" key="2">
    <source>
        <dbReference type="EMBL" id="ADI36411.1"/>
    </source>
</evidence>
<evidence type="ECO:0000313" key="3">
    <source>
        <dbReference type="Proteomes" id="UP000007722"/>
    </source>
</evidence>
<dbReference type="InParanoid" id="D7DTF1"/>
<evidence type="ECO:0000256" key="1">
    <source>
        <dbReference type="SAM" id="MobiDB-lite"/>
    </source>
</evidence>
<name>D7DTF1_METV3</name>
<reference evidence="2 3" key="1">
    <citation type="submission" date="2010-05" db="EMBL/GenBank/DDBJ databases">
        <title>Complete sequence of Methanococcus voltae A3.</title>
        <authorList>
            <consortium name="US DOE Joint Genome Institute"/>
            <person name="Lucas S."/>
            <person name="Copeland A."/>
            <person name="Lapidus A."/>
            <person name="Cheng J.-F."/>
            <person name="Bruce D."/>
            <person name="Goodwin L."/>
            <person name="Pitluck S."/>
            <person name="Lowry S."/>
            <person name="Clum A."/>
            <person name="Land M."/>
            <person name="Hauser L."/>
            <person name="Kyrpides N."/>
            <person name="Mikhailova N."/>
            <person name="Whitman W.B."/>
            <person name="Woyke T."/>
        </authorList>
    </citation>
    <scope>NUCLEOTIDE SEQUENCE [LARGE SCALE GENOMIC DNA]</scope>
    <source>
        <strain evidence="3">ATCC BAA-1334 / A3</strain>
    </source>
</reference>
<proteinExistence type="predicted"/>
<sequence>MEISTIYNKLCDIMTSKQNEETKKNQENNENNEEQEQEIEYISKKELWETFFRYNHEKEKKMLRYADKTLEEYIDIKTNNGKVIVSITLGLDGIILEGGKNNPPELCNKAIILKEYPVIYDTDVIDKVARNKNKYFQILQNDNRYNTFEVKNIDMIEELTRRFKINSNQYKNIVNFEIYYGDNYIRDE</sequence>
<protein>
    <submittedName>
        <fullName evidence="2">Uncharacterized protein</fullName>
    </submittedName>
</protein>
<gene>
    <name evidence="2" type="ordered locus">Mvol_0752</name>
</gene>
<dbReference type="KEGG" id="mvo:Mvol_0752"/>
<dbReference type="STRING" id="456320.Mvol_0752"/>
<dbReference type="HOGENOM" id="CLU_1438144_0_0_2"/>
<keyword evidence="3" id="KW-1185">Reference proteome</keyword>
<dbReference type="Proteomes" id="UP000007722">
    <property type="component" value="Chromosome"/>
</dbReference>
<organism evidence="2 3">
    <name type="scientific">Methanococcus voltae (strain ATCC BAA-1334 / A3)</name>
    <dbReference type="NCBI Taxonomy" id="456320"/>
    <lineage>
        <taxon>Archaea</taxon>
        <taxon>Methanobacteriati</taxon>
        <taxon>Methanobacteriota</taxon>
        <taxon>Methanomada group</taxon>
        <taxon>Methanococci</taxon>
        <taxon>Methanococcales</taxon>
        <taxon>Methanococcaceae</taxon>
        <taxon>Methanococcus</taxon>
    </lineage>
</organism>
<feature type="region of interest" description="Disordered" evidence="1">
    <location>
        <begin position="18"/>
        <end position="37"/>
    </location>
</feature>
<feature type="compositionally biased region" description="Basic and acidic residues" evidence="1">
    <location>
        <begin position="18"/>
        <end position="27"/>
    </location>
</feature>
<dbReference type="AlphaFoldDB" id="D7DTF1"/>
<accession>D7DTF1</accession>
<dbReference type="EMBL" id="CP002057">
    <property type="protein sequence ID" value="ADI36411.1"/>
    <property type="molecule type" value="Genomic_DNA"/>
</dbReference>